<protein>
    <submittedName>
        <fullName evidence="1">P-loop containing nucleoside triphosphate hydrolase protein</fullName>
    </submittedName>
</protein>
<comment type="caution">
    <text evidence="1">The sequence shown here is derived from an EMBL/GenBank/DDBJ whole genome shotgun (WGS) entry which is preliminary data.</text>
</comment>
<proteinExistence type="predicted"/>
<reference evidence="1" key="2">
    <citation type="submission" date="2023-05" db="EMBL/GenBank/DDBJ databases">
        <authorList>
            <consortium name="Lawrence Berkeley National Laboratory"/>
            <person name="Steindorff A."/>
            <person name="Hensen N."/>
            <person name="Bonometti L."/>
            <person name="Westerberg I."/>
            <person name="Brannstrom I.O."/>
            <person name="Guillou S."/>
            <person name="Cros-Aarteil S."/>
            <person name="Calhoun S."/>
            <person name="Haridas S."/>
            <person name="Kuo A."/>
            <person name="Mondo S."/>
            <person name="Pangilinan J."/>
            <person name="Riley R."/>
            <person name="Labutti K."/>
            <person name="Andreopoulos B."/>
            <person name="Lipzen A."/>
            <person name="Chen C."/>
            <person name="Yanf M."/>
            <person name="Daum C."/>
            <person name="Ng V."/>
            <person name="Clum A."/>
            <person name="Ohm R."/>
            <person name="Martin F."/>
            <person name="Silar P."/>
            <person name="Natvig D."/>
            <person name="Lalanne C."/>
            <person name="Gautier V."/>
            <person name="Ament-Velasquez S.L."/>
            <person name="Kruys A."/>
            <person name="Hutchinson M.I."/>
            <person name="Powell A.J."/>
            <person name="Barry K."/>
            <person name="Miller A.N."/>
            <person name="Grigoriev I.V."/>
            <person name="Debuchy R."/>
            <person name="Gladieux P."/>
            <person name="Thoren M.H."/>
            <person name="Johannesson H."/>
        </authorList>
    </citation>
    <scope>NUCLEOTIDE SEQUENCE</scope>
    <source>
        <strain evidence="1">CBS 731.68</strain>
    </source>
</reference>
<organism evidence="1 2">
    <name type="scientific">Parathielavia appendiculata</name>
    <dbReference type="NCBI Taxonomy" id="2587402"/>
    <lineage>
        <taxon>Eukaryota</taxon>
        <taxon>Fungi</taxon>
        <taxon>Dikarya</taxon>
        <taxon>Ascomycota</taxon>
        <taxon>Pezizomycotina</taxon>
        <taxon>Sordariomycetes</taxon>
        <taxon>Sordariomycetidae</taxon>
        <taxon>Sordariales</taxon>
        <taxon>Chaetomiaceae</taxon>
        <taxon>Parathielavia</taxon>
    </lineage>
</organism>
<accession>A0AAN6TR68</accession>
<dbReference type="Pfam" id="PF13671">
    <property type="entry name" value="AAA_33"/>
    <property type="match status" value="1"/>
</dbReference>
<dbReference type="Proteomes" id="UP001302602">
    <property type="component" value="Unassembled WGS sequence"/>
</dbReference>
<keyword evidence="1" id="KW-0378">Hydrolase</keyword>
<evidence type="ECO:0000313" key="2">
    <source>
        <dbReference type="Proteomes" id="UP001302602"/>
    </source>
</evidence>
<name>A0AAN6TR68_9PEZI</name>
<dbReference type="EMBL" id="MU853252">
    <property type="protein sequence ID" value="KAK4119203.1"/>
    <property type="molecule type" value="Genomic_DNA"/>
</dbReference>
<keyword evidence="2" id="KW-1185">Reference proteome</keyword>
<dbReference type="RefSeq" id="XP_062642976.1">
    <property type="nucleotide sequence ID" value="XM_062790179.1"/>
</dbReference>
<dbReference type="GeneID" id="87826949"/>
<sequence length="184" mass="20995">MEILDQLGIPLLRTPEDPRPVVVMTCGIAGSGKSTLSKAIIARHPNFVRLSIDSIVYARHGLYGADYSPDKLEDYQAEADTECRRTLMHLLDQGERDIVLDRALYSREDRDYFKKVVEEKGGRWILVFFRPARKDVIWNRIQRRREAGVDGDSAVEITPEVLDAYWDGFEKPEGEGEIVVDVTE</sequence>
<gene>
    <name evidence="1" type="ORF">N657DRAFT_604979</name>
</gene>
<dbReference type="SUPFAM" id="SSF52540">
    <property type="entry name" value="P-loop containing nucleoside triphosphate hydrolases"/>
    <property type="match status" value="1"/>
</dbReference>
<evidence type="ECO:0000313" key="1">
    <source>
        <dbReference type="EMBL" id="KAK4119203.1"/>
    </source>
</evidence>
<reference evidence="1" key="1">
    <citation type="journal article" date="2023" name="Mol. Phylogenet. Evol.">
        <title>Genome-scale phylogeny and comparative genomics of the fungal order Sordariales.</title>
        <authorList>
            <person name="Hensen N."/>
            <person name="Bonometti L."/>
            <person name="Westerberg I."/>
            <person name="Brannstrom I.O."/>
            <person name="Guillou S."/>
            <person name="Cros-Aarteil S."/>
            <person name="Calhoun S."/>
            <person name="Haridas S."/>
            <person name="Kuo A."/>
            <person name="Mondo S."/>
            <person name="Pangilinan J."/>
            <person name="Riley R."/>
            <person name="LaButti K."/>
            <person name="Andreopoulos B."/>
            <person name="Lipzen A."/>
            <person name="Chen C."/>
            <person name="Yan M."/>
            <person name="Daum C."/>
            <person name="Ng V."/>
            <person name="Clum A."/>
            <person name="Steindorff A."/>
            <person name="Ohm R.A."/>
            <person name="Martin F."/>
            <person name="Silar P."/>
            <person name="Natvig D.O."/>
            <person name="Lalanne C."/>
            <person name="Gautier V."/>
            <person name="Ament-Velasquez S.L."/>
            <person name="Kruys A."/>
            <person name="Hutchinson M.I."/>
            <person name="Powell A.J."/>
            <person name="Barry K."/>
            <person name="Miller A.N."/>
            <person name="Grigoriev I.V."/>
            <person name="Debuchy R."/>
            <person name="Gladieux P."/>
            <person name="Hiltunen Thoren M."/>
            <person name="Johannesson H."/>
        </authorList>
    </citation>
    <scope>NUCLEOTIDE SEQUENCE</scope>
    <source>
        <strain evidence="1">CBS 731.68</strain>
    </source>
</reference>
<dbReference type="Gene3D" id="3.40.50.300">
    <property type="entry name" value="P-loop containing nucleotide triphosphate hydrolases"/>
    <property type="match status" value="1"/>
</dbReference>
<dbReference type="GO" id="GO:0016787">
    <property type="term" value="F:hydrolase activity"/>
    <property type="evidence" value="ECO:0007669"/>
    <property type="project" value="UniProtKB-KW"/>
</dbReference>
<dbReference type="AlphaFoldDB" id="A0AAN6TR68"/>
<dbReference type="InterPro" id="IPR027417">
    <property type="entry name" value="P-loop_NTPase"/>
</dbReference>